<proteinExistence type="predicted"/>
<reference evidence="1" key="1">
    <citation type="journal article" date="2010" name="Microbiol. Resour. Announc.">
        <title>Comparative genomics of the bacterial genus Listeria: Genome evolution is characterized by limited gene acquisition and limited gene loss.</title>
        <authorList>
            <person name="den Bakker H.C."/>
            <person name="Cummings C.A."/>
            <person name="Ferreira V."/>
            <person name="Vatta P."/>
            <person name="Orsi R.H."/>
            <person name="Degoricija L."/>
            <person name="Barker M."/>
            <person name="Petrauskene O."/>
            <person name="Furtado M.R."/>
            <person name="Wiedmann M."/>
        </authorList>
    </citation>
    <scope>NUCLEOTIDE SEQUENCE [LARGE SCALE GENOMIC DNA]</scope>
    <source>
        <strain evidence="1">FSL N1-067</strain>
    </source>
</reference>
<dbReference type="HOGENOM" id="CLU_3312267_0_0_9"/>
<gene>
    <name evidence="1" type="ORF">NT03LS_0960</name>
</gene>
<dbReference type="EMBL" id="ADXJ01000429">
    <property type="protein sequence ID" value="EFS00862.1"/>
    <property type="molecule type" value="Genomic_DNA"/>
</dbReference>
<dbReference type="PATRIC" id="fig|702453.3.peg.761"/>
<dbReference type="Proteomes" id="UP000004302">
    <property type="component" value="Chromosome"/>
</dbReference>
<sequence>MPHRLENKFVGLFIVLVTISEVPELKNPKNYCPDECFVV</sequence>
<dbReference type="AlphaFoldDB" id="E3ZND7"/>
<comment type="caution">
    <text evidence="1">The sequence shown here is derived from an EMBL/GenBank/DDBJ whole genome shotgun (WGS) entry which is preliminary data.</text>
</comment>
<organism evidence="1">
    <name type="scientific">Listeria seeligeri FSL N1-067</name>
    <dbReference type="NCBI Taxonomy" id="702453"/>
    <lineage>
        <taxon>Bacteria</taxon>
        <taxon>Bacillati</taxon>
        <taxon>Bacillota</taxon>
        <taxon>Bacilli</taxon>
        <taxon>Bacillales</taxon>
        <taxon>Listeriaceae</taxon>
        <taxon>Listeria</taxon>
    </lineage>
</organism>
<protein>
    <submittedName>
        <fullName evidence="1">Uncharacterized protein</fullName>
    </submittedName>
</protein>
<name>E3ZND7_LISSE</name>
<evidence type="ECO:0000313" key="1">
    <source>
        <dbReference type="EMBL" id="EFS00862.1"/>
    </source>
</evidence>
<accession>E3ZND7</accession>